<feature type="compositionally biased region" description="Polar residues" evidence="1">
    <location>
        <begin position="378"/>
        <end position="398"/>
    </location>
</feature>
<feature type="compositionally biased region" description="Basic and acidic residues" evidence="1">
    <location>
        <begin position="472"/>
        <end position="481"/>
    </location>
</feature>
<feature type="compositionally biased region" description="Pro residues" evidence="1">
    <location>
        <begin position="697"/>
        <end position="708"/>
    </location>
</feature>
<feature type="domain" description="Arrestin C-terminal-like" evidence="2">
    <location>
        <begin position="7"/>
        <end position="132"/>
    </location>
</feature>
<dbReference type="InterPro" id="IPR011022">
    <property type="entry name" value="Arrestin_C-like"/>
</dbReference>
<feature type="compositionally biased region" description="Low complexity" evidence="1">
    <location>
        <begin position="685"/>
        <end position="696"/>
    </location>
</feature>
<feature type="compositionally biased region" description="Acidic residues" evidence="1">
    <location>
        <begin position="348"/>
        <end position="357"/>
    </location>
</feature>
<feature type="compositionally biased region" description="Low complexity" evidence="1">
    <location>
        <begin position="541"/>
        <end position="568"/>
    </location>
</feature>
<evidence type="ECO:0000259" key="2">
    <source>
        <dbReference type="SMART" id="SM01017"/>
    </source>
</evidence>
<feature type="compositionally biased region" description="Low complexity" evidence="1">
    <location>
        <begin position="509"/>
        <end position="519"/>
    </location>
</feature>
<dbReference type="Proteomes" id="UP001209540">
    <property type="component" value="Unassembled WGS sequence"/>
</dbReference>
<dbReference type="InterPro" id="IPR014756">
    <property type="entry name" value="Ig_E-set"/>
</dbReference>
<dbReference type="EMBL" id="JAIXMP010000007">
    <property type="protein sequence ID" value="KAI9270684.1"/>
    <property type="molecule type" value="Genomic_DNA"/>
</dbReference>
<proteinExistence type="predicted"/>
<feature type="compositionally biased region" description="Low complexity" evidence="1">
    <location>
        <begin position="418"/>
        <end position="433"/>
    </location>
</feature>
<reference evidence="3" key="2">
    <citation type="submission" date="2023-02" db="EMBL/GenBank/DDBJ databases">
        <authorList>
            <consortium name="DOE Joint Genome Institute"/>
            <person name="Mondo S.J."/>
            <person name="Chang Y."/>
            <person name="Wang Y."/>
            <person name="Ahrendt S."/>
            <person name="Andreopoulos W."/>
            <person name="Barry K."/>
            <person name="Beard J."/>
            <person name="Benny G.L."/>
            <person name="Blankenship S."/>
            <person name="Bonito G."/>
            <person name="Cuomo C."/>
            <person name="Desiro A."/>
            <person name="Gervers K.A."/>
            <person name="Hundley H."/>
            <person name="Kuo A."/>
            <person name="LaButti K."/>
            <person name="Lang B.F."/>
            <person name="Lipzen A."/>
            <person name="O'Donnell K."/>
            <person name="Pangilinan J."/>
            <person name="Reynolds N."/>
            <person name="Sandor L."/>
            <person name="Smith M.W."/>
            <person name="Tsang A."/>
            <person name="Grigoriev I.V."/>
            <person name="Stajich J.E."/>
            <person name="Spatafora J.W."/>
        </authorList>
    </citation>
    <scope>NUCLEOTIDE SEQUENCE</scope>
    <source>
        <strain evidence="3">RSA 2281</strain>
    </source>
</reference>
<evidence type="ECO:0000313" key="3">
    <source>
        <dbReference type="EMBL" id="KAI9270684.1"/>
    </source>
</evidence>
<name>A0AAD5KH30_9FUNG</name>
<feature type="domain" description="Arrestin C-terminal-like" evidence="2">
    <location>
        <begin position="166"/>
        <end position="311"/>
    </location>
</feature>
<dbReference type="SUPFAM" id="SSF81296">
    <property type="entry name" value="E set domains"/>
    <property type="match status" value="1"/>
</dbReference>
<dbReference type="Pfam" id="PF02752">
    <property type="entry name" value="Arrestin_C"/>
    <property type="match status" value="1"/>
</dbReference>
<evidence type="ECO:0000313" key="4">
    <source>
        <dbReference type="Proteomes" id="UP001209540"/>
    </source>
</evidence>
<dbReference type="GO" id="GO:0015031">
    <property type="term" value="P:protein transport"/>
    <property type="evidence" value="ECO:0007669"/>
    <property type="project" value="TreeGrafter"/>
</dbReference>
<accession>A0AAD5KH30</accession>
<dbReference type="Gene3D" id="2.60.40.640">
    <property type="match status" value="2"/>
</dbReference>
<dbReference type="InterPro" id="IPR011021">
    <property type="entry name" value="Arrestin-like_N"/>
</dbReference>
<dbReference type="InterPro" id="IPR050357">
    <property type="entry name" value="Arrestin_domain-protein"/>
</dbReference>
<sequence>MFLAGKKTKEFYIDLQSNRYYSPGETLRGDVVLDLAKDTKINHIRVTLSGVVQVGANNLTLFSRDCQIAMAPDGSGNTHQLEAKSNRFPFEFSIPGTSAELPTSMKLTQQSGVRYTISATLKIPFTLVQSWSPQDTREISIVEKIDVSLPEYDVKARVDEQIRFHENKTAVVSMHIPKVAFVRGDFLPVTAIIKHYKYFEKQQAVTVSLMRRFHLFNKGKTQLIEQRNIRKPRTYDLELNTDNNHTNEFVAKIFIPQSVPPSTASSGRILRVDYVAHIAVDLNKVSRDDPTYQESHGVHMDIPVIIGTTPKAEVSIDSEDSEDEEEEQVSDENPELSTGISNLKLNQDGEDDEEEQVDHDGVTNDEKSPTSPPPPNLSRENSIPSYGSQDDNVINNNKGPVPPPKTSDRQISRNGSVASTISTHSRHSTSIAALSRDNSLASNASSRKSGYAEPISPLSRDNSIASTASRRSIIDVHDPLSRNDSFISTGSNGSVSRRPTQDNFHHSRSNSQHSSSFYQQPPPQHHHHPSQQQLQRDESYHSATSHHTSSSTSSPYISPSTSATSSSTRNNSVRMSMPVAMPIPPASRHHGGVEDSYNQFPRQHSPNNMAMPIPMPMLQQQQQQHHHHVPPPQKQPYSTSPNHYSSSPNNYYLNQQPHHHYHQQQSSTNYFPPPQHQDHPPPSPSFDANGNGVGMPMPMPMPGAPPPHQQQQWSQPPHQPPPPYQNNPLYPTNDTTPPPQRYW</sequence>
<dbReference type="InterPro" id="IPR014752">
    <property type="entry name" value="Arrestin-like_C"/>
</dbReference>
<dbReference type="GO" id="GO:0005737">
    <property type="term" value="C:cytoplasm"/>
    <property type="evidence" value="ECO:0007669"/>
    <property type="project" value="TreeGrafter"/>
</dbReference>
<dbReference type="AlphaFoldDB" id="A0AAD5KH30"/>
<feature type="region of interest" description="Disordered" evidence="1">
    <location>
        <begin position="313"/>
        <end position="743"/>
    </location>
</feature>
<feature type="compositionally biased region" description="Low complexity" evidence="1">
    <location>
        <begin position="606"/>
        <end position="623"/>
    </location>
</feature>
<feature type="compositionally biased region" description="Polar residues" evidence="1">
    <location>
        <begin position="436"/>
        <end position="448"/>
    </location>
</feature>
<feature type="compositionally biased region" description="Acidic residues" evidence="1">
    <location>
        <begin position="316"/>
        <end position="334"/>
    </location>
</feature>
<feature type="compositionally biased region" description="Low complexity" evidence="1">
    <location>
        <begin position="635"/>
        <end position="656"/>
    </location>
</feature>
<dbReference type="Pfam" id="PF00339">
    <property type="entry name" value="Arrestin_N"/>
    <property type="match status" value="1"/>
</dbReference>
<dbReference type="PANTHER" id="PTHR11188">
    <property type="entry name" value="ARRESTIN DOMAIN CONTAINING PROTEIN"/>
    <property type="match status" value="1"/>
</dbReference>
<feature type="compositionally biased region" description="Basic and acidic residues" evidence="1">
    <location>
        <begin position="358"/>
        <end position="368"/>
    </location>
</feature>
<evidence type="ECO:0000256" key="1">
    <source>
        <dbReference type="SAM" id="MobiDB-lite"/>
    </source>
</evidence>
<feature type="compositionally biased region" description="Polar residues" evidence="1">
    <location>
        <begin position="335"/>
        <end position="345"/>
    </location>
</feature>
<feature type="compositionally biased region" description="Polar residues" evidence="1">
    <location>
        <begin position="482"/>
        <end position="498"/>
    </location>
</feature>
<reference evidence="3" key="1">
    <citation type="journal article" date="2022" name="IScience">
        <title>Evolution of zygomycete secretomes and the origins of terrestrial fungal ecologies.</title>
        <authorList>
            <person name="Chang Y."/>
            <person name="Wang Y."/>
            <person name="Mondo S."/>
            <person name="Ahrendt S."/>
            <person name="Andreopoulos W."/>
            <person name="Barry K."/>
            <person name="Beard J."/>
            <person name="Benny G.L."/>
            <person name="Blankenship S."/>
            <person name="Bonito G."/>
            <person name="Cuomo C."/>
            <person name="Desiro A."/>
            <person name="Gervers K.A."/>
            <person name="Hundley H."/>
            <person name="Kuo A."/>
            <person name="LaButti K."/>
            <person name="Lang B.F."/>
            <person name="Lipzen A."/>
            <person name="O'Donnell K."/>
            <person name="Pangilinan J."/>
            <person name="Reynolds N."/>
            <person name="Sandor L."/>
            <person name="Smith M.E."/>
            <person name="Tsang A."/>
            <person name="Grigoriev I.V."/>
            <person name="Stajich J.E."/>
            <person name="Spatafora J.W."/>
        </authorList>
    </citation>
    <scope>NUCLEOTIDE SEQUENCE</scope>
    <source>
        <strain evidence="3">RSA 2281</strain>
    </source>
</reference>
<gene>
    <name evidence="3" type="ORF">BDA99DRAFT_602951</name>
</gene>
<protein>
    <recommendedName>
        <fullName evidence="2">Arrestin C-terminal-like domain-containing protein</fullName>
    </recommendedName>
</protein>
<feature type="compositionally biased region" description="Pro residues" evidence="1">
    <location>
        <begin position="671"/>
        <end position="684"/>
    </location>
</feature>
<dbReference type="PANTHER" id="PTHR11188:SF17">
    <property type="entry name" value="FI21816P1"/>
    <property type="match status" value="1"/>
</dbReference>
<keyword evidence="4" id="KW-1185">Reference proteome</keyword>
<organism evidence="3 4">
    <name type="scientific">Phascolomyces articulosus</name>
    <dbReference type="NCBI Taxonomy" id="60185"/>
    <lineage>
        <taxon>Eukaryota</taxon>
        <taxon>Fungi</taxon>
        <taxon>Fungi incertae sedis</taxon>
        <taxon>Mucoromycota</taxon>
        <taxon>Mucoromycotina</taxon>
        <taxon>Mucoromycetes</taxon>
        <taxon>Mucorales</taxon>
        <taxon>Lichtheimiaceae</taxon>
        <taxon>Phascolomyces</taxon>
    </lineage>
</organism>
<feature type="compositionally biased region" description="Polar residues" evidence="1">
    <location>
        <begin position="596"/>
        <end position="605"/>
    </location>
</feature>
<dbReference type="SMART" id="SM01017">
    <property type="entry name" value="Arrestin_C"/>
    <property type="match status" value="2"/>
</dbReference>
<comment type="caution">
    <text evidence="3">The sequence shown here is derived from an EMBL/GenBank/DDBJ whole genome shotgun (WGS) entry which is preliminary data.</text>
</comment>